<evidence type="ECO:0000256" key="1">
    <source>
        <dbReference type="SAM" id="Coils"/>
    </source>
</evidence>
<feature type="compositionally biased region" description="Basic residues" evidence="2">
    <location>
        <begin position="683"/>
        <end position="692"/>
    </location>
</feature>
<feature type="compositionally biased region" description="Polar residues" evidence="2">
    <location>
        <begin position="519"/>
        <end position="537"/>
    </location>
</feature>
<feature type="compositionally biased region" description="Basic residues" evidence="2">
    <location>
        <begin position="789"/>
        <end position="798"/>
    </location>
</feature>
<evidence type="ECO:0000313" key="3">
    <source>
        <dbReference type="EnsemblMetazoa" id="GAUT049514-PA"/>
    </source>
</evidence>
<dbReference type="AlphaFoldDB" id="A0A1A9VW47"/>
<evidence type="ECO:0000313" key="4">
    <source>
        <dbReference type="Proteomes" id="UP000078200"/>
    </source>
</evidence>
<protein>
    <submittedName>
        <fullName evidence="3">Uncharacterized protein</fullName>
    </submittedName>
</protein>
<feature type="region of interest" description="Disordered" evidence="2">
    <location>
        <begin position="594"/>
        <end position="623"/>
    </location>
</feature>
<feature type="compositionally biased region" description="Basic and acidic residues" evidence="2">
    <location>
        <begin position="331"/>
        <end position="346"/>
    </location>
</feature>
<proteinExistence type="predicted"/>
<dbReference type="EnsemblMetazoa" id="GAUT049514-RA">
    <property type="protein sequence ID" value="GAUT049514-PA"/>
    <property type="gene ID" value="GAUT049514"/>
</dbReference>
<feature type="compositionally biased region" description="Low complexity" evidence="2">
    <location>
        <begin position="816"/>
        <end position="825"/>
    </location>
</feature>
<accession>A0A1A9VW47</accession>
<keyword evidence="1" id="KW-0175">Coiled coil</keyword>
<reference evidence="3" key="1">
    <citation type="submission" date="2020-05" db="UniProtKB">
        <authorList>
            <consortium name="EnsemblMetazoa"/>
        </authorList>
    </citation>
    <scope>IDENTIFICATION</scope>
    <source>
        <strain evidence="3">TTRI</strain>
    </source>
</reference>
<feature type="compositionally biased region" description="Basic and acidic residues" evidence="2">
    <location>
        <begin position="694"/>
        <end position="735"/>
    </location>
</feature>
<feature type="region of interest" description="Disordered" evidence="2">
    <location>
        <begin position="673"/>
        <end position="840"/>
    </location>
</feature>
<feature type="coiled-coil region" evidence="1">
    <location>
        <begin position="438"/>
        <end position="495"/>
    </location>
</feature>
<dbReference type="Proteomes" id="UP000078200">
    <property type="component" value="Unassembled WGS sequence"/>
</dbReference>
<keyword evidence="4" id="KW-1185">Reference proteome</keyword>
<feature type="compositionally biased region" description="Basic and acidic residues" evidence="2">
    <location>
        <begin position="749"/>
        <end position="788"/>
    </location>
</feature>
<sequence>MIFDETAQEYCRMSWFLIETDEGPCLGSNKQPNGKRFLVIHSMELIDAESENMYVDRKVRFMWKQGIVEGKIRLASDERDSVDNELKMLQENEAENAVSQSNKPNNYIVQYRRGNDAIIYRILRENVSAEDVQKSVVLEDDIPYVAKILYMNESQELLSQELNLLKDKCFEATFTDCTDSEKLENDWLLIQYSTGPLNLTYKIINYSATVWQNENKFKDVVAYITASDVTFQGIVLSRSRDYDELQKTLQVIEKVGLTSTFPLDPSSKAKSFRLLAKSNHTREEKEKEENSIDKDTCVINPLCGKALDVPENHDLKATKSLTDLSRLSGGSDRDRPTQAEEGERQRAKSTPVISALSQHDARELANEVKGKQRRHTDTRLSTRKSVKIREPKETILQVIDYTIGEDFVETPKNKESGRKSETLNLKPTGYDMLPAPVLRDKCARIDNLEEQVLMLRQELSRIKEEFVPMEDLLRFNSLSERLRELNSLLSDLKHNCNRTRFSDYPDDEEALEKHIRTINFDNPPNEVTTSSAPSSPEVTRKEEQPLLPSPLPTAPEERACDFTNVPLAMPRNENFKIVNDYRVDPEVRRQRLDKREQERAQVRCQNHKQQQFPENAEPLGMPEKVDSKSKCLRFEWDTSPIPPLLDVDQDGKKAESLPKSSLYVPEAVLTKRTSEVQTDQHRWGPRRKKTSKCSHLDSKRTSEFEHPDSRRSSDKGRKSEFDREFISEAQTDHHKWGPTQKKRTTCSHLDPRRASEFEHPDSRRSSDKERKSEFDHEFISEAQTDHHKWGPTRKKRTTCSHLDPRRASEFDDDPLSPARASNASSSRRRSLMQNRSSENSNEMCANMNLPLLTSNLTEAIYDVIENVQPSNIALTILLQVNNLYHINVSVMRTGQSLGCIYATEECIIEANRRHVFEDFLTFFVVDSMNTMEQKNKILSHSFDYVKK</sequence>
<organism evidence="3 4">
    <name type="scientific">Glossina austeni</name>
    <name type="common">Savannah tsetse fly</name>
    <dbReference type="NCBI Taxonomy" id="7395"/>
    <lineage>
        <taxon>Eukaryota</taxon>
        <taxon>Metazoa</taxon>
        <taxon>Ecdysozoa</taxon>
        <taxon>Arthropoda</taxon>
        <taxon>Hexapoda</taxon>
        <taxon>Insecta</taxon>
        <taxon>Pterygota</taxon>
        <taxon>Neoptera</taxon>
        <taxon>Endopterygota</taxon>
        <taxon>Diptera</taxon>
        <taxon>Brachycera</taxon>
        <taxon>Muscomorpha</taxon>
        <taxon>Hippoboscoidea</taxon>
        <taxon>Glossinidae</taxon>
        <taxon>Glossina</taxon>
    </lineage>
</organism>
<evidence type="ECO:0000256" key="2">
    <source>
        <dbReference type="SAM" id="MobiDB-lite"/>
    </source>
</evidence>
<feature type="compositionally biased region" description="Basic and acidic residues" evidence="2">
    <location>
        <begin position="673"/>
        <end position="682"/>
    </location>
</feature>
<dbReference type="VEuPathDB" id="VectorBase:GAUT049514"/>
<feature type="region of interest" description="Disordered" evidence="2">
    <location>
        <begin position="516"/>
        <end position="557"/>
    </location>
</feature>
<dbReference type="STRING" id="7395.A0A1A9VW47"/>
<feature type="compositionally biased region" description="Polar residues" evidence="2">
    <location>
        <begin position="603"/>
        <end position="613"/>
    </location>
</feature>
<feature type="region of interest" description="Disordered" evidence="2">
    <location>
        <begin position="320"/>
        <end position="359"/>
    </location>
</feature>
<feature type="compositionally biased region" description="Polar residues" evidence="2">
    <location>
        <begin position="831"/>
        <end position="840"/>
    </location>
</feature>
<name>A0A1A9VW47_GLOAU</name>